<keyword evidence="7 10" id="KW-0456">Lyase</keyword>
<evidence type="ECO:0000259" key="11">
    <source>
        <dbReference type="Pfam" id="PF00117"/>
    </source>
</evidence>
<evidence type="ECO:0000256" key="1">
    <source>
        <dbReference type="ARBA" id="ARBA00005091"/>
    </source>
</evidence>
<evidence type="ECO:0000313" key="12">
    <source>
        <dbReference type="EMBL" id="MFD0946135.1"/>
    </source>
</evidence>
<dbReference type="RefSeq" id="WP_264943081.1">
    <property type="nucleotide sequence ID" value="NZ_JAPDRA010000002.1"/>
</dbReference>
<organism evidence="12 13">
    <name type="scientific">Sphingomonas canadensis</name>
    <dbReference type="NCBI Taxonomy" id="1219257"/>
    <lineage>
        <taxon>Bacteria</taxon>
        <taxon>Pseudomonadati</taxon>
        <taxon>Pseudomonadota</taxon>
        <taxon>Alphaproteobacteria</taxon>
        <taxon>Sphingomonadales</taxon>
        <taxon>Sphingomonadaceae</taxon>
        <taxon>Sphingomonas</taxon>
    </lineage>
</organism>
<evidence type="ECO:0000256" key="3">
    <source>
        <dbReference type="ARBA" id="ARBA00022605"/>
    </source>
</evidence>
<feature type="active site" evidence="10">
    <location>
        <position position="182"/>
    </location>
</feature>
<comment type="subunit">
    <text evidence="2 10">Heterodimer of HisH and HisF.</text>
</comment>
<dbReference type="CDD" id="cd01748">
    <property type="entry name" value="GATase1_IGP_Synthase"/>
    <property type="match status" value="1"/>
</dbReference>
<reference evidence="13" key="1">
    <citation type="journal article" date="2019" name="Int. J. Syst. Evol. Microbiol.">
        <title>The Global Catalogue of Microorganisms (GCM) 10K type strain sequencing project: providing services to taxonomists for standard genome sequencing and annotation.</title>
        <authorList>
            <consortium name="The Broad Institute Genomics Platform"/>
            <consortium name="The Broad Institute Genome Sequencing Center for Infectious Disease"/>
            <person name="Wu L."/>
            <person name="Ma J."/>
        </authorList>
    </citation>
    <scope>NUCLEOTIDE SEQUENCE [LARGE SCALE GENOMIC DNA]</scope>
    <source>
        <strain evidence="13">CCUG 62982</strain>
    </source>
</reference>
<gene>
    <name evidence="10 12" type="primary">hisH</name>
    <name evidence="12" type="ORF">ACFQ1E_07295</name>
</gene>
<dbReference type="EC" id="4.3.2.10" evidence="10"/>
<evidence type="ECO:0000256" key="10">
    <source>
        <dbReference type="HAMAP-Rule" id="MF_00278"/>
    </source>
</evidence>
<comment type="subcellular location">
    <subcellularLocation>
        <location evidence="10">Cytoplasm</location>
    </subcellularLocation>
</comment>
<keyword evidence="3 10" id="KW-0028">Amino-acid biosynthesis</keyword>
<protein>
    <recommendedName>
        <fullName evidence="10">Imidazole glycerol phosphate synthase subunit HisH</fullName>
        <ecNumber evidence="10">4.3.2.10</ecNumber>
    </recommendedName>
    <alternativeName>
        <fullName evidence="10">IGP synthase glutaminase subunit</fullName>
        <ecNumber evidence="10">3.5.1.2</ecNumber>
    </alternativeName>
    <alternativeName>
        <fullName evidence="10">IGP synthase subunit HisH</fullName>
    </alternativeName>
    <alternativeName>
        <fullName evidence="10">ImGP synthase subunit HisH</fullName>
        <shortName evidence="10">IGPS subunit HisH</shortName>
    </alternativeName>
</protein>
<evidence type="ECO:0000256" key="4">
    <source>
        <dbReference type="ARBA" id="ARBA00022801"/>
    </source>
</evidence>
<dbReference type="Proteomes" id="UP001596977">
    <property type="component" value="Unassembled WGS sequence"/>
</dbReference>
<evidence type="ECO:0000256" key="7">
    <source>
        <dbReference type="ARBA" id="ARBA00023239"/>
    </source>
</evidence>
<feature type="active site" description="Nucleophile" evidence="10">
    <location>
        <position position="79"/>
    </location>
</feature>
<comment type="pathway">
    <text evidence="1 10">Amino-acid biosynthesis; L-histidine biosynthesis; L-histidine from 5-phospho-alpha-D-ribose 1-diphosphate: step 5/9.</text>
</comment>
<comment type="catalytic activity">
    <reaction evidence="8 10">
        <text>5-[(5-phospho-1-deoxy-D-ribulos-1-ylimino)methylamino]-1-(5-phospho-beta-D-ribosyl)imidazole-4-carboxamide + L-glutamine = D-erythro-1-(imidazol-4-yl)glycerol 3-phosphate + 5-amino-1-(5-phospho-beta-D-ribosyl)imidazole-4-carboxamide + L-glutamate + H(+)</text>
        <dbReference type="Rhea" id="RHEA:24793"/>
        <dbReference type="ChEBI" id="CHEBI:15378"/>
        <dbReference type="ChEBI" id="CHEBI:29985"/>
        <dbReference type="ChEBI" id="CHEBI:58278"/>
        <dbReference type="ChEBI" id="CHEBI:58359"/>
        <dbReference type="ChEBI" id="CHEBI:58475"/>
        <dbReference type="ChEBI" id="CHEBI:58525"/>
        <dbReference type="EC" id="4.3.2.10"/>
    </reaction>
</comment>
<dbReference type="EC" id="3.5.1.2" evidence="10"/>
<dbReference type="EMBL" id="JBHTJG010000002">
    <property type="protein sequence ID" value="MFD0946135.1"/>
    <property type="molecule type" value="Genomic_DNA"/>
</dbReference>
<dbReference type="PROSITE" id="PS51273">
    <property type="entry name" value="GATASE_TYPE_1"/>
    <property type="match status" value="1"/>
</dbReference>
<proteinExistence type="inferred from homology"/>
<feature type="domain" description="Glutamine amidotransferase" evidence="11">
    <location>
        <begin position="35"/>
        <end position="199"/>
    </location>
</feature>
<dbReference type="Gene3D" id="3.40.50.880">
    <property type="match status" value="1"/>
</dbReference>
<evidence type="ECO:0000256" key="9">
    <source>
        <dbReference type="ARBA" id="ARBA00049534"/>
    </source>
</evidence>
<dbReference type="HAMAP" id="MF_00278">
    <property type="entry name" value="HisH"/>
    <property type="match status" value="1"/>
</dbReference>
<accession>A0ABW3H637</accession>
<feature type="active site" evidence="10">
    <location>
        <position position="184"/>
    </location>
</feature>
<evidence type="ECO:0000256" key="2">
    <source>
        <dbReference type="ARBA" id="ARBA00011152"/>
    </source>
</evidence>
<evidence type="ECO:0000256" key="8">
    <source>
        <dbReference type="ARBA" id="ARBA00047838"/>
    </source>
</evidence>
<keyword evidence="4 10" id="KW-0378">Hydrolase</keyword>
<keyword evidence="5 10" id="KW-0315">Glutamine amidotransferase</keyword>
<dbReference type="Pfam" id="PF00117">
    <property type="entry name" value="GATase"/>
    <property type="match status" value="1"/>
</dbReference>
<dbReference type="PANTHER" id="PTHR42701">
    <property type="entry name" value="IMIDAZOLE GLYCEROL PHOSPHATE SYNTHASE SUBUNIT HISH"/>
    <property type="match status" value="1"/>
</dbReference>
<dbReference type="InterPro" id="IPR010139">
    <property type="entry name" value="Imidazole-glycPsynth_HisH"/>
</dbReference>
<comment type="function">
    <text evidence="10">IGPS catalyzes the conversion of PRFAR and glutamine to IGP, AICAR and glutamate. The HisH subunit catalyzes the hydrolysis of glutamine to glutamate and ammonia as part of the synthesis of IGP and AICAR. The resulting ammonia molecule is channeled to the active site of HisF.</text>
</comment>
<keyword evidence="6 10" id="KW-0368">Histidine biosynthesis</keyword>
<dbReference type="InterPro" id="IPR017926">
    <property type="entry name" value="GATASE"/>
</dbReference>
<dbReference type="PIRSF" id="PIRSF000495">
    <property type="entry name" value="Amidotransf_hisH"/>
    <property type="match status" value="1"/>
</dbReference>
<keyword evidence="13" id="KW-1185">Reference proteome</keyword>
<keyword evidence="10" id="KW-0963">Cytoplasm</keyword>
<evidence type="ECO:0000256" key="5">
    <source>
        <dbReference type="ARBA" id="ARBA00022962"/>
    </source>
</evidence>
<evidence type="ECO:0000313" key="13">
    <source>
        <dbReference type="Proteomes" id="UP001596977"/>
    </source>
</evidence>
<dbReference type="NCBIfam" id="TIGR01855">
    <property type="entry name" value="IMP_synth_hisH"/>
    <property type="match status" value="1"/>
</dbReference>
<comment type="caution">
    <text evidence="12">The sequence shown here is derived from an EMBL/GenBank/DDBJ whole genome shotgun (WGS) entry which is preliminary data.</text>
</comment>
<sequence>MIVIVDYDAGNIGSVANICRKAGGKAEISADPDRIAAASKLILPGVGHFGRAMERLNASGIRAALDAAHARGAPVLGICLGMQLLSGHSVEGDADGLGWIPGRTIRFDVPAPLKVPHMGWNAVRFVRPDPLAEGLEEEARFYFVHSYHVVPEDEGDVLGVTDHGGRVVAAVRRGNVWGIQCHPEKSHRYGLTFIRNFIEKVPGA</sequence>
<dbReference type="PANTHER" id="PTHR42701:SF1">
    <property type="entry name" value="IMIDAZOLE GLYCEROL PHOSPHATE SYNTHASE SUBUNIT HISH"/>
    <property type="match status" value="1"/>
</dbReference>
<dbReference type="SUPFAM" id="SSF52317">
    <property type="entry name" value="Class I glutamine amidotransferase-like"/>
    <property type="match status" value="1"/>
</dbReference>
<dbReference type="GO" id="GO:0016829">
    <property type="term" value="F:lyase activity"/>
    <property type="evidence" value="ECO:0007669"/>
    <property type="project" value="UniProtKB-KW"/>
</dbReference>
<evidence type="ECO:0000256" key="6">
    <source>
        <dbReference type="ARBA" id="ARBA00023102"/>
    </source>
</evidence>
<dbReference type="InterPro" id="IPR029062">
    <property type="entry name" value="Class_I_gatase-like"/>
</dbReference>
<comment type="catalytic activity">
    <reaction evidence="9 10">
        <text>L-glutamine + H2O = L-glutamate + NH4(+)</text>
        <dbReference type="Rhea" id="RHEA:15889"/>
        <dbReference type="ChEBI" id="CHEBI:15377"/>
        <dbReference type="ChEBI" id="CHEBI:28938"/>
        <dbReference type="ChEBI" id="CHEBI:29985"/>
        <dbReference type="ChEBI" id="CHEBI:58359"/>
        <dbReference type="EC" id="3.5.1.2"/>
    </reaction>
</comment>
<name>A0ABW3H637_9SPHN</name>